<keyword evidence="2" id="KW-1185">Reference proteome</keyword>
<dbReference type="AlphaFoldDB" id="A0A0F4VNT1"/>
<dbReference type="Proteomes" id="UP000033731">
    <property type="component" value="Unassembled WGS sequence"/>
</dbReference>
<reference evidence="1 2" key="1">
    <citation type="journal article" date="2015" name="Phytopathology">
        <title>Genomes of Candidatus Liberibacter solanacearum haplotype A from New Zealand and the USA suggest significant genome plasticity in the species.</title>
        <authorList>
            <person name="Thompson S.M."/>
            <person name="Johnson C.P."/>
            <person name="Lu A.Y."/>
            <person name="Frampton R.A."/>
            <person name="Sullivan K.L."/>
            <person name="Fiers M.W."/>
            <person name="Crowhurst R.N."/>
            <person name="Pitman A.R."/>
            <person name="Scott I."/>
            <person name="Gudmestad N.C."/>
            <person name="Smith G.R."/>
        </authorList>
    </citation>
    <scope>NUCLEOTIDE SEQUENCE [LARGE SCALE GENOMIC DNA]</scope>
    <source>
        <strain evidence="1 2">LsoNZ1</strain>
    </source>
</reference>
<evidence type="ECO:0000313" key="1">
    <source>
        <dbReference type="EMBL" id="KJZ82332.1"/>
    </source>
</evidence>
<sequence length="44" mass="5306">MSLSYNKEKTIQDYIMIKIDDQQIIFQDIMRKRSGLYLCFSKSL</sequence>
<organism evidence="1 2">
    <name type="scientific">Candidatus Liberibacter solanacearum</name>
    <dbReference type="NCBI Taxonomy" id="556287"/>
    <lineage>
        <taxon>Bacteria</taxon>
        <taxon>Pseudomonadati</taxon>
        <taxon>Pseudomonadota</taxon>
        <taxon>Alphaproteobacteria</taxon>
        <taxon>Hyphomicrobiales</taxon>
        <taxon>Rhizobiaceae</taxon>
        <taxon>Liberibacter</taxon>
    </lineage>
</organism>
<evidence type="ECO:0000313" key="2">
    <source>
        <dbReference type="Proteomes" id="UP000033731"/>
    </source>
</evidence>
<protein>
    <submittedName>
        <fullName evidence="1">Uncharacterized protein</fullName>
    </submittedName>
</protein>
<dbReference type="PATRIC" id="fig|556287.9.peg.1101"/>
<accession>A0A0F4VNT1</accession>
<comment type="caution">
    <text evidence="1">The sequence shown here is derived from an EMBL/GenBank/DDBJ whole genome shotgun (WGS) entry which is preliminary data.</text>
</comment>
<dbReference type="EMBL" id="JMTK01000002">
    <property type="protein sequence ID" value="KJZ82332.1"/>
    <property type="molecule type" value="Genomic_DNA"/>
</dbReference>
<proteinExistence type="predicted"/>
<name>A0A0F4VNT1_9HYPH</name>
<gene>
    <name evidence="1" type="ORF">DJ66_1082</name>
</gene>